<accession>A0A8T1TUH2</accession>
<name>A0A8T1TUH2_9STRA</name>
<gene>
    <name evidence="1" type="ORF">JG687_00015500</name>
</gene>
<dbReference type="AlphaFoldDB" id="A0A8T1TUH2"/>
<reference evidence="1" key="1">
    <citation type="submission" date="2021-01" db="EMBL/GenBank/DDBJ databases">
        <title>Phytophthora aleatoria, a newly-described species from Pinus radiata is distinct from Phytophthora cactorum isolates based on comparative genomics.</title>
        <authorList>
            <person name="Mcdougal R."/>
            <person name="Panda P."/>
            <person name="Williams N."/>
            <person name="Studholme D.J."/>
        </authorList>
    </citation>
    <scope>NUCLEOTIDE SEQUENCE</scope>
    <source>
        <strain evidence="1">NZFS 3830</strain>
    </source>
</reference>
<dbReference type="Proteomes" id="UP000688947">
    <property type="component" value="Unassembled WGS sequence"/>
</dbReference>
<sequence>MHYVAVYGVFEADGVLRIQLFAVSPLQDLFDGVLDVYNKKLEMVAFVIGDNCSTNQWSSSFEMLQHYHRIRSQIKTVEAVEELVPTGPSHRKLFVLLEHMKKFQGVTKKLQCDTIDLADVRLLFDSVVEEYPCMRDQLKPNAKIVHSPVFESAVIKVINGGAMSNAEAAAVKRFEVPRCGSKRKAREEDYATQILLAGPSKRAKNGGSVDDISYSSLLKKLPPTSNVYERFFSQCKIVLTPQLTCMPPANFEPLMFLRASGV</sequence>
<dbReference type="PANTHER" id="PTHR40866:SF1">
    <property type="entry name" value="BED-TYPE DOMAIN-CONTAINING PROTEIN"/>
    <property type="match status" value="1"/>
</dbReference>
<evidence type="ECO:0000313" key="2">
    <source>
        <dbReference type="Proteomes" id="UP000688947"/>
    </source>
</evidence>
<evidence type="ECO:0000313" key="1">
    <source>
        <dbReference type="EMBL" id="KAG6948396.1"/>
    </source>
</evidence>
<dbReference type="EMBL" id="JAENGZ010001387">
    <property type="protein sequence ID" value="KAG6948396.1"/>
    <property type="molecule type" value="Genomic_DNA"/>
</dbReference>
<proteinExistence type="predicted"/>
<protein>
    <submittedName>
        <fullName evidence="1">Uncharacterized protein</fullName>
    </submittedName>
</protein>
<dbReference type="OrthoDB" id="96566at2759"/>
<dbReference type="PANTHER" id="PTHR40866">
    <property type="entry name" value="BED-TYPE DOMAIN-CONTAINING PROTEIN"/>
    <property type="match status" value="1"/>
</dbReference>
<dbReference type="VEuPathDB" id="FungiDB:PC110_g11263"/>
<organism evidence="1 2">
    <name type="scientific">Phytophthora cactorum</name>
    <dbReference type="NCBI Taxonomy" id="29920"/>
    <lineage>
        <taxon>Eukaryota</taxon>
        <taxon>Sar</taxon>
        <taxon>Stramenopiles</taxon>
        <taxon>Oomycota</taxon>
        <taxon>Peronosporomycetes</taxon>
        <taxon>Peronosporales</taxon>
        <taxon>Peronosporaceae</taxon>
        <taxon>Phytophthora</taxon>
    </lineage>
</organism>
<comment type="caution">
    <text evidence="1">The sequence shown here is derived from an EMBL/GenBank/DDBJ whole genome shotgun (WGS) entry which is preliminary data.</text>
</comment>